<comment type="caution">
    <text evidence="1">The sequence shown here is derived from an EMBL/GenBank/DDBJ whole genome shotgun (WGS) entry which is preliminary data.</text>
</comment>
<organism evidence="1 2">
    <name type="scientific">Streptomyces caeni</name>
    <dbReference type="NCBI Taxonomy" id="2307231"/>
    <lineage>
        <taxon>Bacteria</taxon>
        <taxon>Bacillati</taxon>
        <taxon>Actinomycetota</taxon>
        <taxon>Actinomycetes</taxon>
        <taxon>Kitasatosporales</taxon>
        <taxon>Streptomycetaceae</taxon>
        <taxon>Streptomyces</taxon>
    </lineage>
</organism>
<dbReference type="Proteomes" id="UP001597261">
    <property type="component" value="Unassembled WGS sequence"/>
</dbReference>
<dbReference type="RefSeq" id="WP_381084013.1">
    <property type="nucleotide sequence ID" value="NZ_JBHUDX010000050.1"/>
</dbReference>
<sequence length="109" mass="12208">MPEHRSGSRSVTEPDDRHRRLADLLTDMIPGAATFRVTLHDPTQVWPHPHARAYDTAGEPIALNRIQAVTAARWIIRTHPEAPWGDVYVFDLATARLRRAVVVAAGRGR</sequence>
<keyword evidence="2" id="KW-1185">Reference proteome</keyword>
<evidence type="ECO:0000313" key="1">
    <source>
        <dbReference type="EMBL" id="MFD1660174.1"/>
    </source>
</evidence>
<gene>
    <name evidence="1" type="ORF">ACFSL4_18710</name>
</gene>
<accession>A0ABW4IUD1</accession>
<dbReference type="EMBL" id="JBHUDX010000050">
    <property type="protein sequence ID" value="MFD1660174.1"/>
    <property type="molecule type" value="Genomic_DNA"/>
</dbReference>
<name>A0ABW4IUD1_9ACTN</name>
<evidence type="ECO:0000313" key="2">
    <source>
        <dbReference type="Proteomes" id="UP001597261"/>
    </source>
</evidence>
<proteinExistence type="predicted"/>
<protein>
    <submittedName>
        <fullName evidence="1">Transcriptional regulator</fullName>
    </submittedName>
</protein>
<reference evidence="2" key="1">
    <citation type="journal article" date="2019" name="Int. J. Syst. Evol. Microbiol.">
        <title>The Global Catalogue of Microorganisms (GCM) 10K type strain sequencing project: providing services to taxonomists for standard genome sequencing and annotation.</title>
        <authorList>
            <consortium name="The Broad Institute Genomics Platform"/>
            <consortium name="The Broad Institute Genome Sequencing Center for Infectious Disease"/>
            <person name="Wu L."/>
            <person name="Ma J."/>
        </authorList>
    </citation>
    <scope>NUCLEOTIDE SEQUENCE [LARGE SCALE GENOMIC DNA]</scope>
    <source>
        <strain evidence="2">CGMCC 1.12470</strain>
    </source>
</reference>